<dbReference type="InterPro" id="IPR028938">
    <property type="entry name" value="Rsf1-like"/>
</dbReference>
<feature type="compositionally biased region" description="Pro residues" evidence="6">
    <location>
        <begin position="961"/>
        <end position="975"/>
    </location>
</feature>
<dbReference type="PROSITE" id="PS50016">
    <property type="entry name" value="ZF_PHD_2"/>
    <property type="match status" value="1"/>
</dbReference>
<feature type="region of interest" description="Disordered" evidence="6">
    <location>
        <begin position="101"/>
        <end position="137"/>
    </location>
</feature>
<feature type="compositionally biased region" description="Acidic residues" evidence="6">
    <location>
        <begin position="427"/>
        <end position="439"/>
    </location>
</feature>
<feature type="compositionally biased region" description="Basic residues" evidence="6">
    <location>
        <begin position="406"/>
        <end position="420"/>
    </location>
</feature>
<feature type="compositionally biased region" description="Acidic residues" evidence="6">
    <location>
        <begin position="735"/>
        <end position="744"/>
    </location>
</feature>
<feature type="coiled-coil region" evidence="5">
    <location>
        <begin position="604"/>
        <end position="642"/>
    </location>
</feature>
<dbReference type="InterPro" id="IPR013083">
    <property type="entry name" value="Znf_RING/FYVE/PHD"/>
</dbReference>
<protein>
    <submittedName>
        <fullName evidence="9">Remodeling and spacing factor 1 (inferred by orthology to a human protein)</fullName>
    </submittedName>
</protein>
<dbReference type="PANTHER" id="PTHR14296">
    <property type="entry name" value="REMODELING AND SPACING FACTOR 1"/>
    <property type="match status" value="1"/>
</dbReference>
<feature type="compositionally biased region" description="Low complexity" evidence="6">
    <location>
        <begin position="108"/>
        <end position="123"/>
    </location>
</feature>
<dbReference type="GO" id="GO:0031213">
    <property type="term" value="C:RSF complex"/>
    <property type="evidence" value="ECO:0007669"/>
    <property type="project" value="InterPro"/>
</dbReference>
<dbReference type="InterPro" id="IPR019787">
    <property type="entry name" value="Znf_PHD-finger"/>
</dbReference>
<feature type="compositionally biased region" description="Basic residues" evidence="6">
    <location>
        <begin position="500"/>
        <end position="515"/>
    </location>
</feature>
<dbReference type="GO" id="GO:0008270">
    <property type="term" value="F:zinc ion binding"/>
    <property type="evidence" value="ECO:0007669"/>
    <property type="project" value="UniProtKB-KW"/>
</dbReference>
<feature type="region of interest" description="Disordered" evidence="6">
    <location>
        <begin position="655"/>
        <end position="688"/>
    </location>
</feature>
<feature type="compositionally biased region" description="Basic residues" evidence="6">
    <location>
        <begin position="820"/>
        <end position="839"/>
    </location>
</feature>
<dbReference type="SMART" id="SM00249">
    <property type="entry name" value="PHD"/>
    <property type="match status" value="1"/>
</dbReference>
<dbReference type="CDD" id="cd15545">
    <property type="entry name" value="PHD_BAZ2A_like"/>
    <property type="match status" value="1"/>
</dbReference>
<reference evidence="9" key="2">
    <citation type="submission" date="2015-08" db="UniProtKB">
        <authorList>
            <consortium name="WormBaseParasite"/>
        </authorList>
    </citation>
    <scope>IDENTIFICATION</scope>
</reference>
<feature type="region of interest" description="Disordered" evidence="6">
    <location>
        <begin position="403"/>
        <end position="543"/>
    </location>
</feature>
<dbReference type="GO" id="GO:0045892">
    <property type="term" value="P:negative regulation of DNA-templated transcription"/>
    <property type="evidence" value="ECO:0007669"/>
    <property type="project" value="TreeGrafter"/>
</dbReference>
<dbReference type="PANTHER" id="PTHR14296:SF16">
    <property type="entry name" value="REMODELING AND SPACING FACTOR 1"/>
    <property type="match status" value="1"/>
</dbReference>
<feature type="compositionally biased region" description="Acidic residues" evidence="6">
    <location>
        <begin position="468"/>
        <end position="492"/>
    </location>
</feature>
<evidence type="ECO:0000256" key="5">
    <source>
        <dbReference type="SAM" id="Coils"/>
    </source>
</evidence>
<feature type="compositionally biased region" description="Acidic residues" evidence="6">
    <location>
        <begin position="941"/>
        <end position="951"/>
    </location>
</feature>
<name>A0A0K0F9P9_STRVS</name>
<accession>A0A0K0F9P9</accession>
<dbReference type="Proteomes" id="UP000035680">
    <property type="component" value="Unassembled WGS sequence"/>
</dbReference>
<feature type="compositionally biased region" description="Acidic residues" evidence="6">
    <location>
        <begin position="759"/>
        <end position="782"/>
    </location>
</feature>
<keyword evidence="2 4" id="KW-0863">Zinc-finger</keyword>
<feature type="compositionally biased region" description="Acidic residues" evidence="6">
    <location>
        <begin position="667"/>
        <end position="676"/>
    </location>
</feature>
<dbReference type="SUPFAM" id="SSF57903">
    <property type="entry name" value="FYVE/PHD zinc finger"/>
    <property type="match status" value="1"/>
</dbReference>
<organism evidence="8 9">
    <name type="scientific">Strongyloides venezuelensis</name>
    <name type="common">Threadworm</name>
    <dbReference type="NCBI Taxonomy" id="75913"/>
    <lineage>
        <taxon>Eukaryota</taxon>
        <taxon>Metazoa</taxon>
        <taxon>Ecdysozoa</taxon>
        <taxon>Nematoda</taxon>
        <taxon>Chromadorea</taxon>
        <taxon>Rhabditida</taxon>
        <taxon>Tylenchina</taxon>
        <taxon>Panagrolaimomorpha</taxon>
        <taxon>Strongyloidoidea</taxon>
        <taxon>Strongyloididae</taxon>
        <taxon>Strongyloides</taxon>
    </lineage>
</organism>
<feature type="compositionally biased region" description="Low complexity" evidence="6">
    <location>
        <begin position="1004"/>
        <end position="1045"/>
    </location>
</feature>
<evidence type="ECO:0000256" key="3">
    <source>
        <dbReference type="ARBA" id="ARBA00022833"/>
    </source>
</evidence>
<sequence>MSEEGDVVKVNDISINSEAKNGLINKERNILKEEAMEVTESTNKIEEKVIEKEVNEKLEDVAIKTKIVKDEGEDMEIEDKKIVKQEDNDFKCRNNLENDERNFKKELSSTSSTEQSTSQPDTTNADDDTINGEDEIDNIIKPDPVTVSDLYETPSFAEIFVFYNTFSSILRLKPITFATIEKILTTFDEKGRVDKELINMQLTLIRRAGNPAAKPEKFEQAIFKLAQYYPILHSISEELEEVKHYSLLTIKSKLFLWKIMCLAQFDYNTKFKEAVANSLEYCEYSFKPMGFDKDGRRYFGIKDCDGDIRIFREDIFVKNEESGIFEECFDNDKGEWKLVVRDDNDLENLLKQLKGSLFTDKENDNNKDDEDNQENNEEKKLEFVKQQKKHCIFSDYITPNDVDQKKKAKLEKKAQRKHKKSQNEKEAVEEEVADDDEGNGEGNSENSKELRTRSSRRSTTKALSVGMEEGENDESQDDEDEYISDVGDDDDDYKTSAFRKPGKRGRKKGSKKARSKSTTPEVEEEAEDEEEGSDEEQEEEIKERKQANLESVCHVCSTSSDQNLLLICDKCDNICIHLYCCKPKLYTIPEDDWFCPDCHHKDLVDKLEILYKELLERKEIKLKEEERKNKAAEALKRELALISVNLNGMTPLALTRRAPQQKKIEEENSDDISDDDGTTRKSKKLAMRKVCRNTRKRSDYDLLPTIAEGRSRRSTKNVDYRFKDYDEQIDGIVGEGDEEEEENETKETSKIGRRKKKEDDDDFELEEASDVEEDDDEEDEDMYVPPSTSRSGRRGTRGRRNSDDEFINDGSDSDYNPLNGKKRQRKSLPRRGPGRRKRNNYSSEEEEDELSNDGSTPDFKSRGSSSKSRKRKAKNDLDFYDSDFEITTTGRHVRKAAKVVYKEDSLSDEDSNSASKSGSRLSNPVLPTGSLQRRRVKKIDDDDFKLDDEDSQGGINSSTIPTPPPVNIPVLIPRPAPRKLPQQDSGKPPLKLSMDVVCRPPPRRTNSSSPTESSQLSPAVVANQTPTSTPSNNTVNNQVNGENTNITNKQQTIYVTKPVNQTTIDSPSRYQQVIVPQGAYIVQQPIINHQQNIQVISSPYHSPASTVGTAGYALSQSPLVYQNSQNWAPPSWQPGLTQPNPQLVYHVNGTQGQMYTPMGQNPVVITNVPQETDRNNLISGALSSDLTNL</sequence>
<keyword evidence="1" id="KW-0479">Metal-binding</keyword>
<reference evidence="8" key="1">
    <citation type="submission" date="2014-07" db="EMBL/GenBank/DDBJ databases">
        <authorList>
            <person name="Martin A.A"/>
            <person name="De Silva N."/>
        </authorList>
    </citation>
    <scope>NUCLEOTIDE SEQUENCE</scope>
</reference>
<dbReference type="Gene3D" id="3.30.40.10">
    <property type="entry name" value="Zinc/RING finger domain, C3HC4 (zinc finger)"/>
    <property type="match status" value="1"/>
</dbReference>
<keyword evidence="8" id="KW-1185">Reference proteome</keyword>
<evidence type="ECO:0000256" key="1">
    <source>
        <dbReference type="ARBA" id="ARBA00022723"/>
    </source>
</evidence>
<dbReference type="GO" id="GO:0042393">
    <property type="term" value="F:histone binding"/>
    <property type="evidence" value="ECO:0007669"/>
    <property type="project" value="TreeGrafter"/>
</dbReference>
<dbReference type="WBParaSite" id="SVE_0555100.1">
    <property type="protein sequence ID" value="SVE_0555100.1"/>
    <property type="gene ID" value="SVE_0555100"/>
</dbReference>
<feature type="compositionally biased region" description="Acidic residues" evidence="6">
    <location>
        <begin position="521"/>
        <end position="540"/>
    </location>
</feature>
<dbReference type="InterPro" id="IPR001965">
    <property type="entry name" value="Znf_PHD"/>
</dbReference>
<keyword evidence="3" id="KW-0862">Zinc</keyword>
<keyword evidence="5" id="KW-0175">Coiled coil</keyword>
<dbReference type="AlphaFoldDB" id="A0A0K0F9P9"/>
<proteinExistence type="predicted"/>
<feature type="compositionally biased region" description="Polar residues" evidence="6">
    <location>
        <begin position="912"/>
        <end position="922"/>
    </location>
</feature>
<dbReference type="STRING" id="75913.A0A0K0F9P9"/>
<feature type="domain" description="PHD-type" evidence="7">
    <location>
        <begin position="550"/>
        <end position="601"/>
    </location>
</feature>
<dbReference type="Pfam" id="PF00628">
    <property type="entry name" value="PHD"/>
    <property type="match status" value="1"/>
</dbReference>
<evidence type="ECO:0000313" key="8">
    <source>
        <dbReference type="Proteomes" id="UP000035680"/>
    </source>
</evidence>
<dbReference type="InterPro" id="IPR011011">
    <property type="entry name" value="Znf_FYVE_PHD"/>
</dbReference>
<feature type="region of interest" description="Disordered" evidence="6">
    <location>
        <begin position="731"/>
        <end position="1045"/>
    </location>
</feature>
<feature type="compositionally biased region" description="Acidic residues" evidence="6">
    <location>
        <begin position="124"/>
        <end position="137"/>
    </location>
</feature>
<evidence type="ECO:0000259" key="7">
    <source>
        <dbReference type="PROSITE" id="PS50016"/>
    </source>
</evidence>
<evidence type="ECO:0000256" key="6">
    <source>
        <dbReference type="SAM" id="MobiDB-lite"/>
    </source>
</evidence>
<evidence type="ECO:0000256" key="2">
    <source>
        <dbReference type="ARBA" id="ARBA00022771"/>
    </source>
</evidence>
<evidence type="ECO:0000313" key="9">
    <source>
        <dbReference type="WBParaSite" id="SVE_0555100.1"/>
    </source>
</evidence>
<evidence type="ECO:0000256" key="4">
    <source>
        <dbReference type="PROSITE-ProRule" id="PRU00146"/>
    </source>
</evidence>